<evidence type="ECO:0000313" key="2">
    <source>
        <dbReference type="EMBL" id="MCE3051777.1"/>
    </source>
</evidence>
<comment type="caution">
    <text evidence="2">The sequence shown here is derived from an EMBL/GenBank/DDBJ whole genome shotgun (WGS) entry which is preliminary data.</text>
</comment>
<evidence type="ECO:0000313" key="3">
    <source>
        <dbReference type="Proteomes" id="UP000823775"/>
    </source>
</evidence>
<reference evidence="2 3" key="1">
    <citation type="journal article" date="2021" name="BMC Genomics">
        <title>Datura genome reveals duplications of psychoactive alkaloid biosynthetic genes and high mutation rate following tissue culture.</title>
        <authorList>
            <person name="Rajewski A."/>
            <person name="Carter-House D."/>
            <person name="Stajich J."/>
            <person name="Litt A."/>
        </authorList>
    </citation>
    <scope>NUCLEOTIDE SEQUENCE [LARGE SCALE GENOMIC DNA]</scope>
    <source>
        <strain evidence="2">AR-01</strain>
    </source>
</reference>
<gene>
    <name evidence="2" type="ORF">HAX54_050784</name>
</gene>
<sequence length="197" mass="21189">VNVGSKILEEWWYFASKDIIGVPFPSLITLLCKLAKVHQKATDVIMACDMPFEPLRVKGALGRGIKKRNTASGGGDGGASTSGPVGPFERIGSKMASMRELLGGLPRPPSSSMPSSTTSADSEGMQVVIITFFSRPQGARRGLGGREKEAALSGQALCPHVEGDQEEPEDPLRWIPYNLGDLRELSRILLPQPACMR</sequence>
<dbReference type="Proteomes" id="UP000823775">
    <property type="component" value="Unassembled WGS sequence"/>
</dbReference>
<protein>
    <submittedName>
        <fullName evidence="2">Uncharacterized protein</fullName>
    </submittedName>
</protein>
<feature type="region of interest" description="Disordered" evidence="1">
    <location>
        <begin position="66"/>
        <end position="121"/>
    </location>
</feature>
<keyword evidence="3" id="KW-1185">Reference proteome</keyword>
<accession>A0ABS8WNW9</accession>
<evidence type="ECO:0000256" key="1">
    <source>
        <dbReference type="SAM" id="MobiDB-lite"/>
    </source>
</evidence>
<organism evidence="2 3">
    <name type="scientific">Datura stramonium</name>
    <name type="common">Jimsonweed</name>
    <name type="synonym">Common thornapple</name>
    <dbReference type="NCBI Taxonomy" id="4076"/>
    <lineage>
        <taxon>Eukaryota</taxon>
        <taxon>Viridiplantae</taxon>
        <taxon>Streptophyta</taxon>
        <taxon>Embryophyta</taxon>
        <taxon>Tracheophyta</taxon>
        <taxon>Spermatophyta</taxon>
        <taxon>Magnoliopsida</taxon>
        <taxon>eudicotyledons</taxon>
        <taxon>Gunneridae</taxon>
        <taxon>Pentapetalae</taxon>
        <taxon>asterids</taxon>
        <taxon>lamiids</taxon>
        <taxon>Solanales</taxon>
        <taxon>Solanaceae</taxon>
        <taxon>Solanoideae</taxon>
        <taxon>Datureae</taxon>
        <taxon>Datura</taxon>
    </lineage>
</organism>
<name>A0ABS8WNW9_DATST</name>
<feature type="non-terminal residue" evidence="2">
    <location>
        <position position="1"/>
    </location>
</feature>
<proteinExistence type="predicted"/>
<dbReference type="EMBL" id="JACEIK010008923">
    <property type="protein sequence ID" value="MCE3051777.1"/>
    <property type="molecule type" value="Genomic_DNA"/>
</dbReference>